<dbReference type="Gene3D" id="3.40.630.30">
    <property type="match status" value="1"/>
</dbReference>
<dbReference type="Pfam" id="PF00583">
    <property type="entry name" value="Acetyltransf_1"/>
    <property type="match status" value="1"/>
</dbReference>
<dbReference type="InterPro" id="IPR050832">
    <property type="entry name" value="Bact_Acetyltransf"/>
</dbReference>
<dbReference type="PROSITE" id="PS51186">
    <property type="entry name" value="GNAT"/>
    <property type="match status" value="1"/>
</dbReference>
<organism evidence="4 5">
    <name type="scientific">Virgisporangium ochraceum</name>
    <dbReference type="NCBI Taxonomy" id="65505"/>
    <lineage>
        <taxon>Bacteria</taxon>
        <taxon>Bacillati</taxon>
        <taxon>Actinomycetota</taxon>
        <taxon>Actinomycetes</taxon>
        <taxon>Micromonosporales</taxon>
        <taxon>Micromonosporaceae</taxon>
        <taxon>Virgisporangium</taxon>
    </lineage>
</organism>
<gene>
    <name evidence="4" type="ORF">Voc01_050970</name>
</gene>
<dbReference type="AlphaFoldDB" id="A0A8J4EC72"/>
<proteinExistence type="predicted"/>
<name>A0A8J4EC72_9ACTN</name>
<reference evidence="4" key="1">
    <citation type="submission" date="2021-01" db="EMBL/GenBank/DDBJ databases">
        <title>Whole genome shotgun sequence of Virgisporangium ochraceum NBRC 16418.</title>
        <authorList>
            <person name="Komaki H."/>
            <person name="Tamura T."/>
        </authorList>
    </citation>
    <scope>NUCLEOTIDE SEQUENCE</scope>
    <source>
        <strain evidence="4">NBRC 16418</strain>
    </source>
</reference>
<dbReference type="Proteomes" id="UP000635606">
    <property type="component" value="Unassembled WGS sequence"/>
</dbReference>
<dbReference type="InterPro" id="IPR000182">
    <property type="entry name" value="GNAT_dom"/>
</dbReference>
<dbReference type="RefSeq" id="WP_203930087.1">
    <property type="nucleotide sequence ID" value="NZ_BOPH01000073.1"/>
</dbReference>
<keyword evidence="2" id="KW-0012">Acyltransferase</keyword>
<evidence type="ECO:0000313" key="5">
    <source>
        <dbReference type="Proteomes" id="UP000635606"/>
    </source>
</evidence>
<protein>
    <submittedName>
        <fullName evidence="4">N-acetyltransferase</fullName>
    </submittedName>
</protein>
<keyword evidence="1" id="KW-0808">Transferase</keyword>
<dbReference type="PANTHER" id="PTHR43877">
    <property type="entry name" value="AMINOALKYLPHOSPHONATE N-ACETYLTRANSFERASE-RELATED-RELATED"/>
    <property type="match status" value="1"/>
</dbReference>
<evidence type="ECO:0000313" key="4">
    <source>
        <dbReference type="EMBL" id="GIJ70180.1"/>
    </source>
</evidence>
<sequence>MSPIVVRAAVPADYPAVARLTVDAYRADGQLNEASATYAETLADVAARAEAGDLLVAVDRATDGAADDGADGAADGAADRATGGDRVLGSVLYVEPGSRYAELSRAGESEFRMLAVDPAAQGRGVGRTLVQACVDRAAAAGCTAVVICVRDFAMAAQKLYMSLGFARVPELDWSPLPGVSLLALRLEIEPGDRRLEIDEDHRGLV</sequence>
<dbReference type="SUPFAM" id="SSF55729">
    <property type="entry name" value="Acyl-CoA N-acyltransferases (Nat)"/>
    <property type="match status" value="1"/>
</dbReference>
<dbReference type="EMBL" id="BOPH01000073">
    <property type="protein sequence ID" value="GIJ70180.1"/>
    <property type="molecule type" value="Genomic_DNA"/>
</dbReference>
<evidence type="ECO:0000256" key="1">
    <source>
        <dbReference type="ARBA" id="ARBA00022679"/>
    </source>
</evidence>
<keyword evidence="5" id="KW-1185">Reference proteome</keyword>
<dbReference type="InterPro" id="IPR016181">
    <property type="entry name" value="Acyl_CoA_acyltransferase"/>
</dbReference>
<dbReference type="CDD" id="cd04301">
    <property type="entry name" value="NAT_SF"/>
    <property type="match status" value="1"/>
</dbReference>
<evidence type="ECO:0000259" key="3">
    <source>
        <dbReference type="PROSITE" id="PS51186"/>
    </source>
</evidence>
<evidence type="ECO:0000256" key="2">
    <source>
        <dbReference type="ARBA" id="ARBA00023315"/>
    </source>
</evidence>
<dbReference type="GO" id="GO:0016747">
    <property type="term" value="F:acyltransferase activity, transferring groups other than amino-acyl groups"/>
    <property type="evidence" value="ECO:0007669"/>
    <property type="project" value="InterPro"/>
</dbReference>
<comment type="caution">
    <text evidence="4">The sequence shown here is derived from an EMBL/GenBank/DDBJ whole genome shotgun (WGS) entry which is preliminary data.</text>
</comment>
<accession>A0A8J4EC72</accession>
<feature type="domain" description="N-acetyltransferase" evidence="3">
    <location>
        <begin position="4"/>
        <end position="187"/>
    </location>
</feature>